<evidence type="ECO:0000256" key="1">
    <source>
        <dbReference type="SAM" id="SignalP"/>
    </source>
</evidence>
<accession>A0AA90VK14</accession>
<dbReference type="EMBL" id="VZAP01000068">
    <property type="protein sequence ID" value="MQO92153.1"/>
    <property type="molecule type" value="Genomic_DNA"/>
</dbReference>
<name>A0AA90VK14_9BACT</name>
<sequence length="234" mass="26455">MKKVLLAAMILLAGASFTSCSSSDDDGTIPGAEKPNYKIHDNNIVGVWRGGNYYFVSFSSDKHNASLISNKFLDEGDYSIKGDTITVSNKYFGNETKYVVNSLSSNKLSMTITYNDRWEGKKTETMSFTKSEDEPCTKTNDLVGKSYYAQYSVSHGSQHWNKTFLTYNTISCTRSDAASSTPSTFYYVYMKPTLYFYVIRSNEFYYDTVRCGRVEFNSNNQIDGMGSLYGDKLY</sequence>
<organism evidence="2 3">
    <name type="scientific">Segatella copri</name>
    <dbReference type="NCBI Taxonomy" id="165179"/>
    <lineage>
        <taxon>Bacteria</taxon>
        <taxon>Pseudomonadati</taxon>
        <taxon>Bacteroidota</taxon>
        <taxon>Bacteroidia</taxon>
        <taxon>Bacteroidales</taxon>
        <taxon>Prevotellaceae</taxon>
        <taxon>Segatella</taxon>
    </lineage>
</organism>
<evidence type="ECO:0000313" key="3">
    <source>
        <dbReference type="Proteomes" id="UP000421283"/>
    </source>
</evidence>
<reference evidence="3" key="1">
    <citation type="submission" date="2019-09" db="EMBL/GenBank/DDBJ databases">
        <title>Distinct polysaccharide growth profiles of human intestinal Prevotella copri isolates.</title>
        <authorList>
            <person name="Fehlner-Peach H."/>
            <person name="Magnabosco C."/>
            <person name="Raghavan V."/>
            <person name="Scher J.U."/>
            <person name="Tett A."/>
            <person name="Cox L.M."/>
            <person name="Gottsegen C."/>
            <person name="Watters A."/>
            <person name="Wiltshire- Gordon J.D."/>
            <person name="Segata N."/>
            <person name="Bonneau R."/>
            <person name="Littman D.R."/>
        </authorList>
    </citation>
    <scope>NUCLEOTIDE SEQUENCE [LARGE SCALE GENOMIC DNA]</scope>
    <source>
        <strain evidence="3">iAU3127</strain>
    </source>
</reference>
<gene>
    <name evidence="2" type="ORF">F7D31_05610</name>
</gene>
<keyword evidence="1" id="KW-0732">Signal</keyword>
<proteinExistence type="predicted"/>
<dbReference type="PROSITE" id="PS51257">
    <property type="entry name" value="PROKAR_LIPOPROTEIN"/>
    <property type="match status" value="1"/>
</dbReference>
<protein>
    <submittedName>
        <fullName evidence="2">Uncharacterized protein</fullName>
    </submittedName>
</protein>
<dbReference type="Proteomes" id="UP000421283">
    <property type="component" value="Unassembled WGS sequence"/>
</dbReference>
<feature type="signal peptide" evidence="1">
    <location>
        <begin position="1"/>
        <end position="21"/>
    </location>
</feature>
<dbReference type="AlphaFoldDB" id="A0AA90VK14"/>
<feature type="chain" id="PRO_5041642809" evidence="1">
    <location>
        <begin position="22"/>
        <end position="234"/>
    </location>
</feature>
<comment type="caution">
    <text evidence="2">The sequence shown here is derived from an EMBL/GenBank/DDBJ whole genome shotgun (WGS) entry which is preliminary data.</text>
</comment>
<dbReference type="RefSeq" id="WP_153137928.1">
    <property type="nucleotide sequence ID" value="NZ_CP152484.1"/>
</dbReference>
<evidence type="ECO:0000313" key="2">
    <source>
        <dbReference type="EMBL" id="MQO92153.1"/>
    </source>
</evidence>